<dbReference type="Pfam" id="PF03372">
    <property type="entry name" value="Exo_endo_phos"/>
    <property type="match status" value="1"/>
</dbReference>
<sequence>MPRETGLVERLRLRLLSYNIQSGLSTRRYSDYVTRSWKHLLPVPSRMNNLDGIASMLSDFDIVGLQEVDTGSLRSGFVDQAAYLASRGGFPFVHDQTNRRIGMISQHSNALLSRFRPSAIDEHRLPGLIPGRGVLAVRYGSGEDALHVFILHMALGRRGRVQQFDFLIRLIGAHRHVIVMGDLNCRVDSPELLALLAATGLSEPAPDLHTFPSWSPKRQLDHILVSPSIEVEHVEVLQHTFSDHRPLAMRVALPRRSVFGAVSTYQ</sequence>
<dbReference type="InterPro" id="IPR036691">
    <property type="entry name" value="Endo/exonu/phosph_ase_sf"/>
</dbReference>
<dbReference type="InterPro" id="IPR005135">
    <property type="entry name" value="Endo/exonuclease/phosphatase"/>
</dbReference>
<feature type="domain" description="Endonuclease/exonuclease/phosphatase" evidence="1">
    <location>
        <begin position="16"/>
        <end position="244"/>
    </location>
</feature>
<reference evidence="2 3" key="1">
    <citation type="submission" date="2019-03" db="EMBL/GenBank/DDBJ databases">
        <title>Genomic Encyclopedia of Type Strains, Phase IV (KMG-IV): sequencing the most valuable type-strain genomes for metagenomic binning, comparative biology and taxonomic classification.</title>
        <authorList>
            <person name="Goeker M."/>
        </authorList>
    </citation>
    <scope>NUCLEOTIDE SEQUENCE [LARGE SCALE GENOMIC DNA]</scope>
    <source>
        <strain evidence="2 3">DSM 25287</strain>
    </source>
</reference>
<evidence type="ECO:0000313" key="2">
    <source>
        <dbReference type="EMBL" id="TCO82628.1"/>
    </source>
</evidence>
<dbReference type="InterPro" id="IPR051916">
    <property type="entry name" value="GPI-anchor_lipid_remodeler"/>
</dbReference>
<keyword evidence="3" id="KW-1185">Reference proteome</keyword>
<evidence type="ECO:0000313" key="3">
    <source>
        <dbReference type="Proteomes" id="UP000295765"/>
    </source>
</evidence>
<gene>
    <name evidence="2" type="ORF">EV699_10420</name>
</gene>
<keyword evidence="2" id="KW-0540">Nuclease</keyword>
<comment type="caution">
    <text evidence="2">The sequence shown here is derived from an EMBL/GenBank/DDBJ whole genome shotgun (WGS) entry which is preliminary data.</text>
</comment>
<evidence type="ECO:0000259" key="1">
    <source>
        <dbReference type="Pfam" id="PF03372"/>
    </source>
</evidence>
<dbReference type="Gene3D" id="3.60.10.10">
    <property type="entry name" value="Endonuclease/exonuclease/phosphatase"/>
    <property type="match status" value="1"/>
</dbReference>
<accession>A0A4R2LSA0</accession>
<name>A0A4R2LSA0_9GAMM</name>
<organism evidence="2 3">
    <name type="scientific">Plasticicumulans lactativorans</name>
    <dbReference type="NCBI Taxonomy" id="1133106"/>
    <lineage>
        <taxon>Bacteria</taxon>
        <taxon>Pseudomonadati</taxon>
        <taxon>Pseudomonadota</taxon>
        <taxon>Gammaproteobacteria</taxon>
        <taxon>Candidatus Competibacteraceae</taxon>
        <taxon>Plasticicumulans</taxon>
    </lineage>
</organism>
<dbReference type="GO" id="GO:0004527">
    <property type="term" value="F:exonuclease activity"/>
    <property type="evidence" value="ECO:0007669"/>
    <property type="project" value="UniProtKB-KW"/>
</dbReference>
<dbReference type="PANTHER" id="PTHR14859:SF15">
    <property type="entry name" value="ENDONUCLEASE_EXONUCLEASE_PHOSPHATASE DOMAIN-CONTAINING PROTEIN"/>
    <property type="match status" value="1"/>
</dbReference>
<dbReference type="GO" id="GO:0006506">
    <property type="term" value="P:GPI anchor biosynthetic process"/>
    <property type="evidence" value="ECO:0007669"/>
    <property type="project" value="TreeGrafter"/>
</dbReference>
<proteinExistence type="predicted"/>
<dbReference type="EMBL" id="SLWY01000004">
    <property type="protein sequence ID" value="TCO82628.1"/>
    <property type="molecule type" value="Genomic_DNA"/>
</dbReference>
<dbReference type="GO" id="GO:0004519">
    <property type="term" value="F:endonuclease activity"/>
    <property type="evidence" value="ECO:0007669"/>
    <property type="project" value="UniProtKB-KW"/>
</dbReference>
<dbReference type="AlphaFoldDB" id="A0A4R2LSA0"/>
<dbReference type="SUPFAM" id="SSF56219">
    <property type="entry name" value="DNase I-like"/>
    <property type="match status" value="1"/>
</dbReference>
<dbReference type="Proteomes" id="UP000295765">
    <property type="component" value="Unassembled WGS sequence"/>
</dbReference>
<dbReference type="PANTHER" id="PTHR14859">
    <property type="entry name" value="CALCOFLUOR WHITE HYPERSENSITIVE PROTEIN PRECURSOR"/>
    <property type="match status" value="1"/>
</dbReference>
<dbReference type="OrthoDB" id="5293344at2"/>
<dbReference type="GO" id="GO:0016020">
    <property type="term" value="C:membrane"/>
    <property type="evidence" value="ECO:0007669"/>
    <property type="project" value="GOC"/>
</dbReference>
<keyword evidence="2" id="KW-0255">Endonuclease</keyword>
<keyword evidence="2" id="KW-0269">Exonuclease</keyword>
<keyword evidence="2" id="KW-0378">Hydrolase</keyword>
<protein>
    <submittedName>
        <fullName evidence="2">Endonuclease/exonuclease/phosphatase family metal-dependent hydrolase</fullName>
    </submittedName>
</protein>